<feature type="region of interest" description="Disordered" evidence="1">
    <location>
        <begin position="103"/>
        <end position="123"/>
    </location>
</feature>
<feature type="compositionally biased region" description="Low complexity" evidence="1">
    <location>
        <begin position="109"/>
        <end position="123"/>
    </location>
</feature>
<proteinExistence type="predicted"/>
<gene>
    <name evidence="2" type="ORF">RND71_014573</name>
</gene>
<evidence type="ECO:0000313" key="2">
    <source>
        <dbReference type="EMBL" id="KAK4366693.1"/>
    </source>
</evidence>
<sequence length="181" mass="19741">MPLTASSSENTCSDFGSSDANNYAIVAGLSRGNSGLLEDLLEESQTLARAVKIEENNYLDLKEEADENKGKSLWEDYGLVEEEAGDKDEAILTEESVYSFAHGGDVTLNNNSESSSPDPNSSSGIFLKKDCSFQGINQVDEDIMCLLDNFPLAVPVPDWYDERDDKNNSNGQSSNVDINHS</sequence>
<dbReference type="Proteomes" id="UP001291623">
    <property type="component" value="Unassembled WGS sequence"/>
</dbReference>
<organism evidence="2 3">
    <name type="scientific">Anisodus tanguticus</name>
    <dbReference type="NCBI Taxonomy" id="243964"/>
    <lineage>
        <taxon>Eukaryota</taxon>
        <taxon>Viridiplantae</taxon>
        <taxon>Streptophyta</taxon>
        <taxon>Embryophyta</taxon>
        <taxon>Tracheophyta</taxon>
        <taxon>Spermatophyta</taxon>
        <taxon>Magnoliopsida</taxon>
        <taxon>eudicotyledons</taxon>
        <taxon>Gunneridae</taxon>
        <taxon>Pentapetalae</taxon>
        <taxon>asterids</taxon>
        <taxon>lamiids</taxon>
        <taxon>Solanales</taxon>
        <taxon>Solanaceae</taxon>
        <taxon>Solanoideae</taxon>
        <taxon>Hyoscyameae</taxon>
        <taxon>Anisodus</taxon>
    </lineage>
</organism>
<dbReference type="AlphaFoldDB" id="A0AAE1SC46"/>
<protein>
    <submittedName>
        <fullName evidence="2">Uncharacterized protein</fullName>
    </submittedName>
</protein>
<comment type="caution">
    <text evidence="2">The sequence shown here is derived from an EMBL/GenBank/DDBJ whole genome shotgun (WGS) entry which is preliminary data.</text>
</comment>
<name>A0AAE1SC46_9SOLA</name>
<keyword evidence="3" id="KW-1185">Reference proteome</keyword>
<accession>A0AAE1SC46</accession>
<evidence type="ECO:0000256" key="1">
    <source>
        <dbReference type="SAM" id="MobiDB-lite"/>
    </source>
</evidence>
<reference evidence="2" key="1">
    <citation type="submission" date="2023-12" db="EMBL/GenBank/DDBJ databases">
        <title>Genome assembly of Anisodus tanguticus.</title>
        <authorList>
            <person name="Wang Y.-J."/>
        </authorList>
    </citation>
    <scope>NUCLEOTIDE SEQUENCE</scope>
    <source>
        <strain evidence="2">KB-2021</strain>
        <tissue evidence="2">Leaf</tissue>
    </source>
</reference>
<feature type="region of interest" description="Disordered" evidence="1">
    <location>
        <begin position="161"/>
        <end position="181"/>
    </location>
</feature>
<feature type="compositionally biased region" description="Polar residues" evidence="1">
    <location>
        <begin position="168"/>
        <end position="181"/>
    </location>
</feature>
<evidence type="ECO:0000313" key="3">
    <source>
        <dbReference type="Proteomes" id="UP001291623"/>
    </source>
</evidence>
<dbReference type="EMBL" id="JAVYJV010000007">
    <property type="protein sequence ID" value="KAK4366693.1"/>
    <property type="molecule type" value="Genomic_DNA"/>
</dbReference>